<keyword evidence="7" id="KW-0830">Ubiquinone</keyword>
<dbReference type="Gene3D" id="3.30.460.80">
    <property type="entry name" value="NADH:ubiquinone oxidoreductase, 30kDa subunit"/>
    <property type="match status" value="1"/>
</dbReference>
<keyword evidence="6 9" id="KW-0520">NAD</keyword>
<dbReference type="FunFam" id="3.30.460.80:FF:000002">
    <property type="entry name" value="NADH dehydrogenase iron-sulfur protein 3, mitochondrial"/>
    <property type="match status" value="1"/>
</dbReference>
<dbReference type="GO" id="GO:0005739">
    <property type="term" value="C:mitochondrion"/>
    <property type="evidence" value="ECO:0007669"/>
    <property type="project" value="UniProtKB-SubCell"/>
</dbReference>
<evidence type="ECO:0000256" key="8">
    <source>
        <dbReference type="ARBA" id="ARBA00049551"/>
    </source>
</evidence>
<dbReference type="NCBIfam" id="NF004733">
    <property type="entry name" value="PRK06074.1-5"/>
    <property type="match status" value="1"/>
</dbReference>
<dbReference type="PANTHER" id="PTHR10884">
    <property type="entry name" value="NADH DEHYDROGENASE UBIQUINONE IRON-SULFUR PROTEIN 3"/>
    <property type="match status" value="1"/>
</dbReference>
<protein>
    <recommendedName>
        <fullName evidence="3">NADH dehydrogenase [ubiquinone] iron-sulfur protein 3, mitochondrial</fullName>
    </recommendedName>
</protein>
<evidence type="ECO:0000259" key="10">
    <source>
        <dbReference type="Pfam" id="PF00329"/>
    </source>
</evidence>
<comment type="similarity">
    <text evidence="2 9">Belongs to the complex I 30 kDa subunit family.</text>
</comment>
<comment type="catalytic activity">
    <reaction evidence="8">
        <text>a ubiquinone + NADH + 5 H(+)(in) = a ubiquinol + NAD(+) + 4 H(+)(out)</text>
        <dbReference type="Rhea" id="RHEA:29091"/>
        <dbReference type="Rhea" id="RHEA-COMP:9565"/>
        <dbReference type="Rhea" id="RHEA-COMP:9566"/>
        <dbReference type="ChEBI" id="CHEBI:15378"/>
        <dbReference type="ChEBI" id="CHEBI:16389"/>
        <dbReference type="ChEBI" id="CHEBI:17976"/>
        <dbReference type="ChEBI" id="CHEBI:57540"/>
        <dbReference type="ChEBI" id="CHEBI:57945"/>
        <dbReference type="EC" id="7.1.1.2"/>
    </reaction>
</comment>
<keyword evidence="12" id="KW-1185">Reference proteome</keyword>
<evidence type="ECO:0000313" key="11">
    <source>
        <dbReference type="EMBL" id="KAL3077319.1"/>
    </source>
</evidence>
<dbReference type="AlphaFoldDB" id="A0ABD2IB12"/>
<dbReference type="Pfam" id="PF00329">
    <property type="entry name" value="Complex1_30kDa"/>
    <property type="match status" value="1"/>
</dbReference>
<dbReference type="SUPFAM" id="SSF143243">
    <property type="entry name" value="Nqo5-like"/>
    <property type="match status" value="1"/>
</dbReference>
<evidence type="ECO:0000256" key="7">
    <source>
        <dbReference type="ARBA" id="ARBA00023075"/>
    </source>
</evidence>
<evidence type="ECO:0000256" key="4">
    <source>
        <dbReference type="ARBA" id="ARBA00022448"/>
    </source>
</evidence>
<dbReference type="InterPro" id="IPR010218">
    <property type="entry name" value="NADH_DH_suC"/>
</dbReference>
<dbReference type="InterPro" id="IPR001268">
    <property type="entry name" value="NADH_UbQ_OxRdtase_30kDa_su"/>
</dbReference>
<dbReference type="InterPro" id="IPR037232">
    <property type="entry name" value="NADH_quin_OxRdtase_su_C/D-like"/>
</dbReference>
<dbReference type="Proteomes" id="UP001620645">
    <property type="component" value="Unassembled WGS sequence"/>
</dbReference>
<evidence type="ECO:0000256" key="6">
    <source>
        <dbReference type="ARBA" id="ARBA00023027"/>
    </source>
</evidence>
<evidence type="ECO:0000256" key="1">
    <source>
        <dbReference type="ARBA" id="ARBA00004173"/>
    </source>
</evidence>
<dbReference type="GO" id="GO:0008137">
    <property type="term" value="F:NADH dehydrogenase (ubiquinone) activity"/>
    <property type="evidence" value="ECO:0007669"/>
    <property type="project" value="UniProtKB-EC"/>
</dbReference>
<evidence type="ECO:0000256" key="9">
    <source>
        <dbReference type="RuleBase" id="RU003456"/>
    </source>
</evidence>
<accession>A0ABD2IB12</accession>
<comment type="caution">
    <text evidence="11">The sequence shown here is derived from an EMBL/GenBank/DDBJ whole genome shotgun (WGS) entry which is preliminary data.</text>
</comment>
<proteinExistence type="inferred from homology"/>
<reference evidence="11 12" key="1">
    <citation type="submission" date="2024-10" db="EMBL/GenBank/DDBJ databases">
        <authorList>
            <person name="Kim D."/>
        </authorList>
    </citation>
    <scope>NUCLEOTIDE SEQUENCE [LARGE SCALE GENOMIC DNA]</scope>
    <source>
        <strain evidence="11">Taebaek</strain>
    </source>
</reference>
<keyword evidence="4 9" id="KW-0813">Transport</keyword>
<dbReference type="NCBIfam" id="TIGR01961">
    <property type="entry name" value="NuoC_fam"/>
    <property type="match status" value="1"/>
</dbReference>
<evidence type="ECO:0000256" key="2">
    <source>
        <dbReference type="ARBA" id="ARBA00007569"/>
    </source>
</evidence>
<evidence type="ECO:0000313" key="12">
    <source>
        <dbReference type="Proteomes" id="UP001620645"/>
    </source>
</evidence>
<evidence type="ECO:0000256" key="5">
    <source>
        <dbReference type="ARBA" id="ARBA00022967"/>
    </source>
</evidence>
<dbReference type="PROSITE" id="PS00542">
    <property type="entry name" value="COMPLEX1_30K"/>
    <property type="match status" value="1"/>
</dbReference>
<dbReference type="HAMAP" id="MF_01357">
    <property type="entry name" value="NDH1_NuoC"/>
    <property type="match status" value="1"/>
</dbReference>
<evidence type="ECO:0000256" key="3">
    <source>
        <dbReference type="ARBA" id="ARBA00020084"/>
    </source>
</evidence>
<sequence length="273" mass="31707">MLSLAIRRFVVQHSNGTFMSTNFVATSSNLLLMDQENDKEKIGTKYVIDEKKRKKLTLFGQYVAACMPKFVQQVQFAGGDELEVLIHPTGVLPVMAFLKGHHSAQFTNFIFACGLDVPTRKNRFEVIYALLSHRFNARIRVRTYTDEVAPIDSITPIFSGAEWYEREIYDMYGVWFNNHPDLRRILTDYGFEGHPQRKDFPLSGYVELRWDHELNRVIYEPTEMTQEFRKFDLNTPWEVFPAFRDESITSGYNVIQKAGEIEAKKLDDASKKP</sequence>
<dbReference type="InterPro" id="IPR020396">
    <property type="entry name" value="NADH_UbQ_OxRdtase_CS"/>
</dbReference>
<name>A0ABD2IB12_HETSC</name>
<dbReference type="PANTHER" id="PTHR10884:SF14">
    <property type="entry name" value="NADH DEHYDROGENASE [UBIQUINONE] IRON-SULFUR PROTEIN 3, MITOCHONDRIAL"/>
    <property type="match status" value="1"/>
</dbReference>
<keyword evidence="5 9" id="KW-1278">Translocase</keyword>
<gene>
    <name evidence="11" type="ORF">niasHS_013308</name>
</gene>
<dbReference type="GO" id="GO:0016020">
    <property type="term" value="C:membrane"/>
    <property type="evidence" value="ECO:0007669"/>
    <property type="project" value="UniProtKB-ARBA"/>
</dbReference>
<dbReference type="EMBL" id="JBICCN010000327">
    <property type="protein sequence ID" value="KAL3077319.1"/>
    <property type="molecule type" value="Genomic_DNA"/>
</dbReference>
<comment type="subcellular location">
    <subcellularLocation>
        <location evidence="1">Mitochondrion</location>
    </subcellularLocation>
</comment>
<feature type="domain" description="NADH:ubiquinone oxidoreductase 30kDa subunit" evidence="10">
    <location>
        <begin position="85"/>
        <end position="205"/>
    </location>
</feature>
<organism evidence="11 12">
    <name type="scientific">Heterodera schachtii</name>
    <name type="common">Sugarbeet cyst nematode worm</name>
    <name type="synonym">Tylenchus schachtii</name>
    <dbReference type="NCBI Taxonomy" id="97005"/>
    <lineage>
        <taxon>Eukaryota</taxon>
        <taxon>Metazoa</taxon>
        <taxon>Ecdysozoa</taxon>
        <taxon>Nematoda</taxon>
        <taxon>Chromadorea</taxon>
        <taxon>Rhabditida</taxon>
        <taxon>Tylenchina</taxon>
        <taxon>Tylenchomorpha</taxon>
        <taxon>Tylenchoidea</taxon>
        <taxon>Heteroderidae</taxon>
        <taxon>Heteroderinae</taxon>
        <taxon>Heterodera</taxon>
    </lineage>
</organism>